<dbReference type="Gene3D" id="3.30.50.10">
    <property type="entry name" value="Erythroid Transcription Factor GATA-1, subunit A"/>
    <property type="match status" value="1"/>
</dbReference>
<evidence type="ECO:0000256" key="9">
    <source>
        <dbReference type="ARBA" id="ARBA00023170"/>
    </source>
</evidence>
<dbReference type="GO" id="GO:0005634">
    <property type="term" value="C:nucleus"/>
    <property type="evidence" value="ECO:0007669"/>
    <property type="project" value="UniProtKB-SubCell"/>
</dbReference>
<dbReference type="SMART" id="SM00430">
    <property type="entry name" value="HOLI"/>
    <property type="match status" value="1"/>
</dbReference>
<protein>
    <submittedName>
        <fullName evidence="15">Nuclear receptor sub 2 group C member 2</fullName>
    </submittedName>
</protein>
<dbReference type="Gene3D" id="1.10.565.10">
    <property type="entry name" value="Retinoid X Receptor"/>
    <property type="match status" value="1"/>
</dbReference>
<dbReference type="GO" id="GO:0043565">
    <property type="term" value="F:sequence-specific DNA binding"/>
    <property type="evidence" value="ECO:0007669"/>
    <property type="project" value="InterPro"/>
</dbReference>
<evidence type="ECO:0000256" key="1">
    <source>
        <dbReference type="ARBA" id="ARBA00004123"/>
    </source>
</evidence>
<evidence type="ECO:0000259" key="14">
    <source>
        <dbReference type="PROSITE" id="PS51843"/>
    </source>
</evidence>
<dbReference type="Pfam" id="PF00105">
    <property type="entry name" value="zf-C4"/>
    <property type="match status" value="1"/>
</dbReference>
<feature type="domain" description="NR LBD" evidence="14">
    <location>
        <begin position="169"/>
        <end position="402"/>
    </location>
</feature>
<dbReference type="Proteomes" id="UP001163046">
    <property type="component" value="Unassembled WGS sequence"/>
</dbReference>
<sequence length="405" mass="45504">MTEPFRPEFFQPSPVLSRTALTALKPVWGNCLVCGDRGTGKHYGIVACEGCKGFFKRSIRKNLSYSCQGNGACPVDKVHRNRCQRCRLSKCLSMGMKKEAVQCERKPITKCMEDGTNENHPRTASSQAPKSHSVHPVYQEKPEVQPLTPSSISVPSPTNSSQISLSELFSTEQYDSIISSEHLQFKLNPPTLGVSSLSMEYVYEIATRLLFLTVDWARSIQAFRGLDNNDQLVLLQSTWSDLFMLGVAQCASSFPLSPLLTLAAVHMERSEGSEDHKPPVFPKEPNMLEKIISVKDLLFSLEKLGLDYVEYAFLKTIVLFNSDCPSLKNPKQVERLQEKAHCALKLYVEKQHPNNPERFAKLLLRLPATRMLTQRAAEELFFSPLIGTVRIESIMNNIISNSLSF</sequence>
<evidence type="ECO:0000256" key="3">
    <source>
        <dbReference type="ARBA" id="ARBA00022723"/>
    </source>
</evidence>
<organism evidence="15 16">
    <name type="scientific">Desmophyllum pertusum</name>
    <dbReference type="NCBI Taxonomy" id="174260"/>
    <lineage>
        <taxon>Eukaryota</taxon>
        <taxon>Metazoa</taxon>
        <taxon>Cnidaria</taxon>
        <taxon>Anthozoa</taxon>
        <taxon>Hexacorallia</taxon>
        <taxon>Scleractinia</taxon>
        <taxon>Caryophylliina</taxon>
        <taxon>Caryophylliidae</taxon>
        <taxon>Desmophyllum</taxon>
    </lineage>
</organism>
<dbReference type="AlphaFoldDB" id="A0A9X0A6W4"/>
<dbReference type="PROSITE" id="PS00031">
    <property type="entry name" value="NUCLEAR_REC_DBD_1"/>
    <property type="match status" value="1"/>
</dbReference>
<comment type="similarity">
    <text evidence="2">Belongs to the nuclear hormone receptor family. NR5 subfamily.</text>
</comment>
<dbReference type="Pfam" id="PF00104">
    <property type="entry name" value="Hormone_recep"/>
    <property type="match status" value="1"/>
</dbReference>
<dbReference type="EMBL" id="MU825396">
    <property type="protein sequence ID" value="KAJ7394432.1"/>
    <property type="molecule type" value="Genomic_DNA"/>
</dbReference>
<dbReference type="OrthoDB" id="40902at2759"/>
<dbReference type="SUPFAM" id="SSF57716">
    <property type="entry name" value="Glucocorticoid receptor-like (DNA-binding domain)"/>
    <property type="match status" value="1"/>
</dbReference>
<keyword evidence="4 11" id="KW-0863">Zinc-finger</keyword>
<comment type="subcellular location">
    <subcellularLocation>
        <location evidence="1 11">Nucleus</location>
    </subcellularLocation>
</comment>
<keyword evidence="5 11" id="KW-0862">Zinc</keyword>
<dbReference type="SUPFAM" id="SSF48508">
    <property type="entry name" value="Nuclear receptor ligand-binding domain"/>
    <property type="match status" value="1"/>
</dbReference>
<feature type="domain" description="Nuclear receptor" evidence="13">
    <location>
        <begin position="28"/>
        <end position="103"/>
    </location>
</feature>
<dbReference type="PROSITE" id="PS51030">
    <property type="entry name" value="NUCLEAR_REC_DBD_2"/>
    <property type="match status" value="1"/>
</dbReference>
<keyword evidence="8 11" id="KW-0804">Transcription</keyword>
<feature type="region of interest" description="Disordered" evidence="12">
    <location>
        <begin position="113"/>
        <end position="135"/>
    </location>
</feature>
<dbReference type="InterPro" id="IPR013088">
    <property type="entry name" value="Znf_NHR/GATA"/>
</dbReference>
<reference evidence="15" key="1">
    <citation type="submission" date="2023-01" db="EMBL/GenBank/DDBJ databases">
        <title>Genome assembly of the deep-sea coral Lophelia pertusa.</title>
        <authorList>
            <person name="Herrera S."/>
            <person name="Cordes E."/>
        </authorList>
    </citation>
    <scope>NUCLEOTIDE SEQUENCE</scope>
    <source>
        <strain evidence="15">USNM1676648</strain>
        <tissue evidence="15">Polyp</tissue>
    </source>
</reference>
<dbReference type="FunFam" id="1.10.565.10:FF:000011">
    <property type="entry name" value="Nuclear receptor subfamily 5, group A, member 2"/>
    <property type="match status" value="1"/>
</dbReference>
<dbReference type="InterPro" id="IPR000536">
    <property type="entry name" value="Nucl_hrmn_rcpt_lig-bd"/>
</dbReference>
<evidence type="ECO:0000256" key="8">
    <source>
        <dbReference type="ARBA" id="ARBA00023163"/>
    </source>
</evidence>
<dbReference type="GO" id="GO:0008270">
    <property type="term" value="F:zinc ion binding"/>
    <property type="evidence" value="ECO:0007669"/>
    <property type="project" value="UniProtKB-KW"/>
</dbReference>
<evidence type="ECO:0000313" key="15">
    <source>
        <dbReference type="EMBL" id="KAJ7394432.1"/>
    </source>
</evidence>
<evidence type="ECO:0000256" key="6">
    <source>
        <dbReference type="ARBA" id="ARBA00023015"/>
    </source>
</evidence>
<keyword evidence="9 11" id="KW-0675">Receptor</keyword>
<evidence type="ECO:0000313" key="16">
    <source>
        <dbReference type="Proteomes" id="UP001163046"/>
    </source>
</evidence>
<evidence type="ECO:0000256" key="4">
    <source>
        <dbReference type="ARBA" id="ARBA00022771"/>
    </source>
</evidence>
<dbReference type="CDD" id="cd06916">
    <property type="entry name" value="NR_DBD_like"/>
    <property type="match status" value="1"/>
</dbReference>
<keyword evidence="10 11" id="KW-0539">Nucleus</keyword>
<proteinExistence type="inferred from homology"/>
<evidence type="ECO:0000256" key="2">
    <source>
        <dbReference type="ARBA" id="ARBA00007536"/>
    </source>
</evidence>
<evidence type="ECO:0000259" key="13">
    <source>
        <dbReference type="PROSITE" id="PS51030"/>
    </source>
</evidence>
<dbReference type="InterPro" id="IPR001628">
    <property type="entry name" value="Znf_hrmn_rcpt"/>
</dbReference>
<evidence type="ECO:0000256" key="7">
    <source>
        <dbReference type="ARBA" id="ARBA00023125"/>
    </source>
</evidence>
<evidence type="ECO:0000256" key="11">
    <source>
        <dbReference type="RuleBase" id="RU004334"/>
    </source>
</evidence>
<evidence type="ECO:0000256" key="5">
    <source>
        <dbReference type="ARBA" id="ARBA00022833"/>
    </source>
</evidence>
<dbReference type="PROSITE" id="PS51843">
    <property type="entry name" value="NR_LBD"/>
    <property type="match status" value="1"/>
</dbReference>
<dbReference type="InterPro" id="IPR035500">
    <property type="entry name" value="NHR-like_dom_sf"/>
</dbReference>
<dbReference type="PANTHER" id="PTHR24083">
    <property type="entry name" value="NUCLEAR HORMONE RECEPTOR"/>
    <property type="match status" value="1"/>
</dbReference>
<dbReference type="InterPro" id="IPR001723">
    <property type="entry name" value="Nuclear_hrmn_rcpt"/>
</dbReference>
<dbReference type="FunFam" id="3.30.50.10:FF:000006">
    <property type="entry name" value="Nuclear receptor subfamily 5 group A member"/>
    <property type="match status" value="1"/>
</dbReference>
<keyword evidence="3 11" id="KW-0479">Metal-binding</keyword>
<gene>
    <name evidence="15" type="primary">NR2C2_1</name>
    <name evidence="15" type="ORF">OS493_000241</name>
</gene>
<name>A0A9X0A6W4_9CNID</name>
<keyword evidence="16" id="KW-1185">Reference proteome</keyword>
<keyword evidence="7 11" id="KW-0238">DNA-binding</keyword>
<evidence type="ECO:0000256" key="10">
    <source>
        <dbReference type="ARBA" id="ARBA00023242"/>
    </source>
</evidence>
<evidence type="ECO:0000256" key="12">
    <source>
        <dbReference type="SAM" id="MobiDB-lite"/>
    </source>
</evidence>
<dbReference type="PRINTS" id="PR00398">
    <property type="entry name" value="STRDHORMONER"/>
</dbReference>
<dbReference type="PRINTS" id="PR00047">
    <property type="entry name" value="STROIDFINGER"/>
</dbReference>
<accession>A0A9X0A6W4</accession>
<comment type="caution">
    <text evidence="15">The sequence shown here is derived from an EMBL/GenBank/DDBJ whole genome shotgun (WGS) entry which is preliminary data.</text>
</comment>
<dbReference type="SMART" id="SM00399">
    <property type="entry name" value="ZnF_C4"/>
    <property type="match status" value="1"/>
</dbReference>
<dbReference type="InterPro" id="IPR050274">
    <property type="entry name" value="Nuclear_hormone_rcpt_NR2"/>
</dbReference>
<dbReference type="GO" id="GO:0003700">
    <property type="term" value="F:DNA-binding transcription factor activity"/>
    <property type="evidence" value="ECO:0007669"/>
    <property type="project" value="InterPro"/>
</dbReference>
<keyword evidence="6 11" id="KW-0805">Transcription regulation</keyword>